<proteinExistence type="predicted"/>
<dbReference type="Proteomes" id="UP000321532">
    <property type="component" value="Unassembled WGS sequence"/>
</dbReference>
<gene>
    <name evidence="1" type="ORF">AAE02nite_18690</name>
</gene>
<accession>A0A512AWU9</accession>
<comment type="caution">
    <text evidence="1">The sequence shown here is derived from an EMBL/GenBank/DDBJ whole genome shotgun (WGS) entry which is preliminary data.</text>
</comment>
<dbReference type="AlphaFoldDB" id="A0A512AWU9"/>
<organism evidence="1 2">
    <name type="scientific">Adhaeribacter aerolatus</name>
    <dbReference type="NCBI Taxonomy" id="670289"/>
    <lineage>
        <taxon>Bacteria</taxon>
        <taxon>Pseudomonadati</taxon>
        <taxon>Bacteroidota</taxon>
        <taxon>Cytophagia</taxon>
        <taxon>Cytophagales</taxon>
        <taxon>Hymenobacteraceae</taxon>
        <taxon>Adhaeribacter</taxon>
    </lineage>
</organism>
<keyword evidence="2" id="KW-1185">Reference proteome</keyword>
<dbReference type="EMBL" id="BJYS01000013">
    <property type="protein sequence ID" value="GEO04205.1"/>
    <property type="molecule type" value="Genomic_DNA"/>
</dbReference>
<sequence length="65" mass="6672">MGIDFINIPLAKHCAAAPTKAPKVQALVTAKTGIITAAASGRLKAGLNGLYATINRSVQPGKKGW</sequence>
<name>A0A512AWU9_9BACT</name>
<evidence type="ECO:0000313" key="1">
    <source>
        <dbReference type="EMBL" id="GEO04205.1"/>
    </source>
</evidence>
<protein>
    <submittedName>
        <fullName evidence="1">Uncharacterized protein</fullName>
    </submittedName>
</protein>
<reference evidence="1 2" key="1">
    <citation type="submission" date="2019-07" db="EMBL/GenBank/DDBJ databases">
        <title>Whole genome shotgun sequence of Adhaeribacter aerolatus NBRC 106133.</title>
        <authorList>
            <person name="Hosoyama A."/>
            <person name="Uohara A."/>
            <person name="Ohji S."/>
            <person name="Ichikawa N."/>
        </authorList>
    </citation>
    <scope>NUCLEOTIDE SEQUENCE [LARGE SCALE GENOMIC DNA]</scope>
    <source>
        <strain evidence="1 2">NBRC 106133</strain>
    </source>
</reference>
<evidence type="ECO:0000313" key="2">
    <source>
        <dbReference type="Proteomes" id="UP000321532"/>
    </source>
</evidence>